<dbReference type="EC" id="1.-.-.-" evidence="2"/>
<accession>A0A4R5DLS2</accession>
<feature type="domain" description="Luciferase-like" evidence="1">
    <location>
        <begin position="9"/>
        <end position="312"/>
    </location>
</feature>
<dbReference type="Pfam" id="PF00296">
    <property type="entry name" value="Bac_luciferase"/>
    <property type="match status" value="1"/>
</dbReference>
<dbReference type="SUPFAM" id="SSF51679">
    <property type="entry name" value="Bacterial luciferase-like"/>
    <property type="match status" value="1"/>
</dbReference>
<keyword evidence="2" id="KW-0560">Oxidoreductase</keyword>
<dbReference type="Gene3D" id="3.20.20.30">
    <property type="entry name" value="Luciferase-like domain"/>
    <property type="match status" value="1"/>
</dbReference>
<dbReference type="InterPro" id="IPR050564">
    <property type="entry name" value="F420-G6PD/mer"/>
</dbReference>
<dbReference type="CDD" id="cd01097">
    <property type="entry name" value="Tetrahydromethanopterin_reductase"/>
    <property type="match status" value="1"/>
</dbReference>
<protein>
    <submittedName>
        <fullName evidence="2">TIGR03617 family F420-dependent LLM class oxidoreductase</fullName>
        <ecNumber evidence="2">1.-.-.-</ecNumber>
    </submittedName>
</protein>
<proteinExistence type="predicted"/>
<dbReference type="Proteomes" id="UP000294739">
    <property type="component" value="Unassembled WGS sequence"/>
</dbReference>
<dbReference type="GO" id="GO:0016705">
    <property type="term" value="F:oxidoreductase activity, acting on paired donors, with incorporation or reduction of molecular oxygen"/>
    <property type="evidence" value="ECO:0007669"/>
    <property type="project" value="InterPro"/>
</dbReference>
<evidence type="ECO:0000313" key="3">
    <source>
        <dbReference type="Proteomes" id="UP000294739"/>
    </source>
</evidence>
<gene>
    <name evidence="2" type="ORF">E1269_08665</name>
</gene>
<dbReference type="InterPro" id="IPR011251">
    <property type="entry name" value="Luciferase-like_dom"/>
</dbReference>
<dbReference type="NCBIfam" id="TIGR03617">
    <property type="entry name" value="F420_MSMEG_2256"/>
    <property type="match status" value="1"/>
</dbReference>
<dbReference type="RefSeq" id="WP_131893423.1">
    <property type="nucleotide sequence ID" value="NZ_SMKZ01000009.1"/>
</dbReference>
<reference evidence="2 3" key="1">
    <citation type="submission" date="2019-03" db="EMBL/GenBank/DDBJ databases">
        <title>Draft genome sequences of novel Actinobacteria.</title>
        <authorList>
            <person name="Sahin N."/>
            <person name="Ay H."/>
            <person name="Saygin H."/>
        </authorList>
    </citation>
    <scope>NUCLEOTIDE SEQUENCE [LARGE SCALE GENOMIC DNA]</scope>
    <source>
        <strain evidence="2 3">5K138</strain>
    </source>
</reference>
<evidence type="ECO:0000259" key="1">
    <source>
        <dbReference type="Pfam" id="PF00296"/>
    </source>
</evidence>
<name>A0A4R5DLS2_9ACTN</name>
<comment type="caution">
    <text evidence="2">The sequence shown here is derived from an EMBL/GenBank/DDBJ whole genome shotgun (WGS) entry which is preliminary data.</text>
</comment>
<organism evidence="2 3">
    <name type="scientific">Jiangella asiatica</name>
    <dbReference type="NCBI Taxonomy" id="2530372"/>
    <lineage>
        <taxon>Bacteria</taxon>
        <taxon>Bacillati</taxon>
        <taxon>Actinomycetota</taxon>
        <taxon>Actinomycetes</taxon>
        <taxon>Jiangellales</taxon>
        <taxon>Jiangellaceae</taxon>
        <taxon>Jiangella</taxon>
    </lineage>
</organism>
<keyword evidence="3" id="KW-1185">Reference proteome</keyword>
<dbReference type="OrthoDB" id="3284378at2"/>
<dbReference type="PANTHER" id="PTHR43244">
    <property type="match status" value="1"/>
</dbReference>
<dbReference type="InterPro" id="IPR019919">
    <property type="entry name" value="Lucif-like_OxRdtase_MSMEG_2256"/>
</dbReference>
<dbReference type="InParanoid" id="A0A4R5DLS2"/>
<dbReference type="EMBL" id="SMKZ01000009">
    <property type="protein sequence ID" value="TDE11825.1"/>
    <property type="molecule type" value="Genomic_DNA"/>
</dbReference>
<evidence type="ECO:0000313" key="2">
    <source>
        <dbReference type="EMBL" id="TDE11825.1"/>
    </source>
</evidence>
<dbReference type="InterPro" id="IPR036661">
    <property type="entry name" value="Luciferase-like_sf"/>
</dbReference>
<dbReference type="AlphaFoldDB" id="A0A4R5DLS2"/>
<sequence>MELDARLPPEALTPADVQDVARRAERLGLDALWSSENKHDAFLPLAYAAAATTRLRVGTSVAIAFSRSPMVVAQLAWDLQRMSGGRFLLGLGTQVKAHVTRRFAMPWGRPAARMRDYVTALRAIWRSFQDGTRLRHDGEFYAHTLLTPAFDPGPIDHPDIPVSIAGVNPGLTAVAGELCDGFHVHPFHSTAYLREVTMPNLARGAAAAGRGPSAVAVSASTFVVTGTDAAERDRARRAVRERLAFYASTPSYRTVLEVHGWESAGAALTQLARDGRWDDLPGLVTDEMLGQFAVEAAPDEVGATLRERYQGLLDRVAPHQPLDPRPSGDGWDRAWAALTRPVR</sequence>
<dbReference type="PANTHER" id="PTHR43244:SF2">
    <property type="entry name" value="CONSERVED HYPOTHETICAL ALANINE AND PROLINE-RICH PROTEIN"/>
    <property type="match status" value="1"/>
</dbReference>